<protein>
    <submittedName>
        <fullName evidence="2">SDR family oxidoreductase</fullName>
        <ecNumber evidence="2">1.1.1.290</ecNumber>
    </submittedName>
</protein>
<accession>A0ABV0FM35</accession>
<dbReference type="GO" id="GO:0033711">
    <property type="term" value="F:4-phosphoerythronate dehydrogenase activity"/>
    <property type="evidence" value="ECO:0007669"/>
    <property type="project" value="UniProtKB-EC"/>
</dbReference>
<dbReference type="Pfam" id="PF13460">
    <property type="entry name" value="NAD_binding_10"/>
    <property type="match status" value="1"/>
</dbReference>
<dbReference type="PANTHER" id="PTHR48079:SF6">
    <property type="entry name" value="NAD(P)-BINDING DOMAIN-CONTAINING PROTEIN-RELATED"/>
    <property type="match status" value="1"/>
</dbReference>
<evidence type="ECO:0000313" key="3">
    <source>
        <dbReference type="Proteomes" id="UP001477278"/>
    </source>
</evidence>
<comment type="caution">
    <text evidence="2">The sequence shown here is derived from an EMBL/GenBank/DDBJ whole genome shotgun (WGS) entry which is preliminary data.</text>
</comment>
<evidence type="ECO:0000259" key="1">
    <source>
        <dbReference type="Pfam" id="PF13460"/>
    </source>
</evidence>
<proteinExistence type="predicted"/>
<dbReference type="PANTHER" id="PTHR48079">
    <property type="entry name" value="PROTEIN YEEZ"/>
    <property type="match status" value="1"/>
</dbReference>
<feature type="domain" description="NAD(P)-binding" evidence="1">
    <location>
        <begin position="12"/>
        <end position="175"/>
    </location>
</feature>
<dbReference type="SUPFAM" id="SSF51735">
    <property type="entry name" value="NAD(P)-binding Rossmann-fold domains"/>
    <property type="match status" value="1"/>
</dbReference>
<gene>
    <name evidence="2" type="ORF">ABHN84_00075</name>
</gene>
<dbReference type="EC" id="1.1.1.290" evidence="2"/>
<dbReference type="EMBL" id="JBDPZN010000001">
    <property type="protein sequence ID" value="MEO3680683.1"/>
    <property type="molecule type" value="Genomic_DNA"/>
</dbReference>
<organism evidence="2 3">
    <name type="scientific">Shewanella vesiculosa</name>
    <dbReference type="NCBI Taxonomy" id="518738"/>
    <lineage>
        <taxon>Bacteria</taxon>
        <taxon>Pseudomonadati</taxon>
        <taxon>Pseudomonadota</taxon>
        <taxon>Gammaproteobacteria</taxon>
        <taxon>Alteromonadales</taxon>
        <taxon>Shewanellaceae</taxon>
        <taxon>Shewanella</taxon>
    </lineage>
</organism>
<dbReference type="CDD" id="cd05266">
    <property type="entry name" value="SDR_a4"/>
    <property type="match status" value="1"/>
</dbReference>
<dbReference type="InterPro" id="IPR016040">
    <property type="entry name" value="NAD(P)-bd_dom"/>
</dbReference>
<reference evidence="2 3" key="1">
    <citation type="submission" date="2024-05" db="EMBL/GenBank/DDBJ databases">
        <title>Genome sequencing of Marine Estuary Bacteria, Shewanella vesiculosa and S. baltica, and Pseudomonas syringae.</title>
        <authorList>
            <person name="Gurung A."/>
            <person name="Maclea K.S."/>
        </authorList>
    </citation>
    <scope>NUCLEOTIDE SEQUENCE [LARGE SCALE GENOMIC DNA]</scope>
    <source>
        <strain evidence="2 3">1A</strain>
    </source>
</reference>
<dbReference type="Proteomes" id="UP001477278">
    <property type="component" value="Unassembled WGS sequence"/>
</dbReference>
<dbReference type="Gene3D" id="3.40.50.720">
    <property type="entry name" value="NAD(P)-binding Rossmann-like Domain"/>
    <property type="match status" value="1"/>
</dbReference>
<evidence type="ECO:0000313" key="2">
    <source>
        <dbReference type="EMBL" id="MEO3680683.1"/>
    </source>
</evidence>
<keyword evidence="3" id="KW-1185">Reference proteome</keyword>
<dbReference type="InterPro" id="IPR051783">
    <property type="entry name" value="NAD(P)-dependent_oxidoreduct"/>
</dbReference>
<keyword evidence="2" id="KW-0560">Oxidoreductase</keyword>
<name>A0ABV0FM35_9GAMM</name>
<dbReference type="RefSeq" id="WP_347689333.1">
    <property type="nucleotide sequence ID" value="NZ_JBDPZN010000001.1"/>
</dbReference>
<sequence>MNTITIIGCGWFGFPLATQLVKQGFKVKASKRDPDDLAQLQQAGIEAYQLDLAHIIADAKHSSLFDADAIVINIPPGLRRGDTDYLAYLTQLKNFIGERQYQKVIFISTTGVYPSLDQIVTEQDAAAFNDSSDILLQAEAIFSAMQNSCIVRFSGLVGPKRHPGRFFAGKTDVSGANVAVNLVHLDDCIAAVSLILSRKDTSAIYNLTANEHPTRGEFYVAATEHLGLIAPQFNQQEQPSKIIDGQLICHQLGFEYAFSSPFKMLDAC</sequence>
<dbReference type="InterPro" id="IPR036291">
    <property type="entry name" value="NAD(P)-bd_dom_sf"/>
</dbReference>